<proteinExistence type="predicted"/>
<organism evidence="1 2">
    <name type="scientific">Desulfofervidus auxilii</name>
    <dbReference type="NCBI Taxonomy" id="1621989"/>
    <lineage>
        <taxon>Bacteria</taxon>
        <taxon>Pseudomonadati</taxon>
        <taxon>Thermodesulfobacteriota</taxon>
        <taxon>Candidatus Desulfofervidia</taxon>
        <taxon>Candidatus Desulfofervidales</taxon>
        <taxon>Candidatus Desulfofervidaceae</taxon>
        <taxon>Candidatus Desulfofervidus</taxon>
    </lineage>
</organism>
<reference evidence="1 2" key="1">
    <citation type="submission" date="2015-10" db="EMBL/GenBank/DDBJ databases">
        <title>Candidatus Desulfofervidus auxilii, a hydrogenotrophic sulfate-reducing bacterium involved in the thermophilic anaerobic oxidation of methane.</title>
        <authorList>
            <person name="Krukenberg V."/>
            <person name="Richter M."/>
            <person name="Wegener G."/>
        </authorList>
    </citation>
    <scope>NUCLEOTIDE SEQUENCE [LARGE SCALE GENOMIC DNA]</scope>
    <source>
        <strain evidence="1 2">HS1</strain>
    </source>
</reference>
<dbReference type="EMBL" id="CP013015">
    <property type="protein sequence ID" value="AMM41895.1"/>
    <property type="molecule type" value="Genomic_DNA"/>
</dbReference>
<dbReference type="AlphaFoldDB" id="A0A7U4QM59"/>
<protein>
    <submittedName>
        <fullName evidence="1">Uncharacterized protein</fullName>
    </submittedName>
</protein>
<accession>A0A7U4QM59</accession>
<keyword evidence="2" id="KW-1185">Reference proteome</keyword>
<dbReference type="KEGG" id="daw:HS1_002109"/>
<sequence>MEERYTDVYQRILRAIGIDSKRLDRSSYKLQNGKIVMFRYSKPYKRGDLLDYWFGLPKEKLKKYSPESFFVLFICGSDDQVLAIPASYLSELLRDVSTAIDNHWKLHIFKRENIFEISVTGKPNEDVSKYLKKYELLVEGIKEPIPDKAGKDKITVSETPVSISIEDEIMNLDGVQGNTLHDKIVDMVRQIGEWMGYKSIRNYRVRPDAPYYIDVAWLLNDAIHIAIEVQIGGNPTEAKDRLIFAKRFGARKCIIISNSESVERIKSLFRYETEIKHWTEIWGLERIYNMFVDGRNFFENFNEFNKHQYRDDIVEIV</sequence>
<name>A0A7U4QM59_DESA2</name>
<dbReference type="Proteomes" id="UP000070560">
    <property type="component" value="Chromosome"/>
</dbReference>
<gene>
    <name evidence="1" type="ORF">HS1_002109</name>
</gene>
<dbReference type="RefSeq" id="WP_066065117.1">
    <property type="nucleotide sequence ID" value="NZ_CP013015.1"/>
</dbReference>
<evidence type="ECO:0000313" key="2">
    <source>
        <dbReference type="Proteomes" id="UP000070560"/>
    </source>
</evidence>
<evidence type="ECO:0000313" key="1">
    <source>
        <dbReference type="EMBL" id="AMM41895.1"/>
    </source>
</evidence>